<dbReference type="SUPFAM" id="SSF56219">
    <property type="entry name" value="DNase I-like"/>
    <property type="match status" value="1"/>
</dbReference>
<name>A0AAN7IZW6_QUERU</name>
<dbReference type="PANTHER" id="PTHR33710">
    <property type="entry name" value="BNAC02G09200D PROTEIN"/>
    <property type="match status" value="1"/>
</dbReference>
<accession>A0AAN7IZW6</accession>
<evidence type="ECO:0008006" key="3">
    <source>
        <dbReference type="Google" id="ProtNLM"/>
    </source>
</evidence>
<dbReference type="EMBL" id="JAXUIC010000004">
    <property type="protein sequence ID" value="KAK4592707.1"/>
    <property type="molecule type" value="Genomic_DNA"/>
</dbReference>
<sequence>METRLDIEGIKQWCSELPLKSRFVVKKSGMRGGLAMLWKDNVTESDGFKWLLTGFYGWPEVKDCYKSWTLLSHIYSYVDGAWMCIGDFNEMLSSVEKLSCRPAPPRQINAFCEALELCHLSNLGFIGYPYTWNNTRPGVANTREHLDRAVANEAWKSKFPETTITHIISHASDHLPLILQNHVTQRRTVRGERGFKFEEAWLLWDDCTKVVQDAWENSVGGESALDLVRLKIRGCSSDLRA</sequence>
<evidence type="ECO:0000313" key="2">
    <source>
        <dbReference type="Proteomes" id="UP001324115"/>
    </source>
</evidence>
<dbReference type="Proteomes" id="UP001324115">
    <property type="component" value="Unassembled WGS sequence"/>
</dbReference>
<keyword evidence="2" id="KW-1185">Reference proteome</keyword>
<comment type="caution">
    <text evidence="1">The sequence shown here is derived from an EMBL/GenBank/DDBJ whole genome shotgun (WGS) entry which is preliminary data.</text>
</comment>
<reference evidence="1 2" key="1">
    <citation type="journal article" date="2023" name="G3 (Bethesda)">
        <title>A haplotype-resolved chromosome-scale genome for Quercus rubra L. provides insights into the genetics of adaptive traits for red oak species.</title>
        <authorList>
            <person name="Kapoor B."/>
            <person name="Jenkins J."/>
            <person name="Schmutz J."/>
            <person name="Zhebentyayeva T."/>
            <person name="Kuelheim C."/>
            <person name="Coggeshall M."/>
            <person name="Heim C."/>
            <person name="Lasky J.R."/>
            <person name="Leites L."/>
            <person name="Islam-Faridi N."/>
            <person name="Romero-Severson J."/>
            <person name="DeLeo V.L."/>
            <person name="Lucas S.M."/>
            <person name="Lazic D."/>
            <person name="Gailing O."/>
            <person name="Carlson J."/>
            <person name="Staton M."/>
        </authorList>
    </citation>
    <scope>NUCLEOTIDE SEQUENCE [LARGE SCALE GENOMIC DNA]</scope>
    <source>
        <strain evidence="1">Pseudo-F2</strain>
    </source>
</reference>
<dbReference type="Gene3D" id="3.60.10.10">
    <property type="entry name" value="Endonuclease/exonuclease/phosphatase"/>
    <property type="match status" value="1"/>
</dbReference>
<dbReference type="InterPro" id="IPR036691">
    <property type="entry name" value="Endo/exonu/phosph_ase_sf"/>
</dbReference>
<proteinExistence type="predicted"/>
<gene>
    <name evidence="1" type="ORF">RGQ29_017010</name>
</gene>
<protein>
    <recommendedName>
        <fullName evidence="3">Reverse transcriptase</fullName>
    </recommendedName>
</protein>
<dbReference type="AlphaFoldDB" id="A0AAN7IZW6"/>
<organism evidence="1 2">
    <name type="scientific">Quercus rubra</name>
    <name type="common">Northern red oak</name>
    <name type="synonym">Quercus borealis</name>
    <dbReference type="NCBI Taxonomy" id="3512"/>
    <lineage>
        <taxon>Eukaryota</taxon>
        <taxon>Viridiplantae</taxon>
        <taxon>Streptophyta</taxon>
        <taxon>Embryophyta</taxon>
        <taxon>Tracheophyta</taxon>
        <taxon>Spermatophyta</taxon>
        <taxon>Magnoliopsida</taxon>
        <taxon>eudicotyledons</taxon>
        <taxon>Gunneridae</taxon>
        <taxon>Pentapetalae</taxon>
        <taxon>rosids</taxon>
        <taxon>fabids</taxon>
        <taxon>Fagales</taxon>
        <taxon>Fagaceae</taxon>
        <taxon>Quercus</taxon>
    </lineage>
</organism>
<evidence type="ECO:0000313" key="1">
    <source>
        <dbReference type="EMBL" id="KAK4592707.1"/>
    </source>
</evidence>
<dbReference type="PANTHER" id="PTHR33710:SF71">
    <property type="entry name" value="ENDONUCLEASE_EXONUCLEASE_PHOSPHATASE DOMAIN-CONTAINING PROTEIN"/>
    <property type="match status" value="1"/>
</dbReference>